<feature type="compositionally biased region" description="Low complexity" evidence="1">
    <location>
        <begin position="259"/>
        <end position="272"/>
    </location>
</feature>
<reference evidence="2 3" key="1">
    <citation type="journal article" date="2016" name="Mol. Biol. Evol.">
        <title>Comparative Genomics of Early-Diverging Mushroom-Forming Fungi Provides Insights into the Origins of Lignocellulose Decay Capabilities.</title>
        <authorList>
            <person name="Nagy L.G."/>
            <person name="Riley R."/>
            <person name="Tritt A."/>
            <person name="Adam C."/>
            <person name="Daum C."/>
            <person name="Floudas D."/>
            <person name="Sun H."/>
            <person name="Yadav J.S."/>
            <person name="Pangilinan J."/>
            <person name="Larsson K.H."/>
            <person name="Matsuura K."/>
            <person name="Barry K."/>
            <person name="Labutti K."/>
            <person name="Kuo R."/>
            <person name="Ohm R.A."/>
            <person name="Bhattacharya S.S."/>
            <person name="Shirouzu T."/>
            <person name="Yoshinaga Y."/>
            <person name="Martin F.M."/>
            <person name="Grigoriev I.V."/>
            <person name="Hibbett D.S."/>
        </authorList>
    </citation>
    <scope>NUCLEOTIDE SEQUENCE [LARGE SCALE GENOMIC DNA]</scope>
    <source>
        <strain evidence="2 3">CBS 109695</strain>
    </source>
</reference>
<feature type="compositionally biased region" description="Gly residues" evidence="1">
    <location>
        <begin position="273"/>
        <end position="283"/>
    </location>
</feature>
<dbReference type="EMBL" id="KV417609">
    <property type="protein sequence ID" value="KZP15039.1"/>
    <property type="molecule type" value="Genomic_DNA"/>
</dbReference>
<accession>A0A166DSZ6</accession>
<feature type="region of interest" description="Disordered" evidence="1">
    <location>
        <begin position="338"/>
        <end position="369"/>
    </location>
</feature>
<protein>
    <submittedName>
        <fullName evidence="2">Uncharacterized protein</fullName>
    </submittedName>
</protein>
<keyword evidence="3" id="KW-1185">Reference proteome</keyword>
<dbReference type="Proteomes" id="UP000076532">
    <property type="component" value="Unassembled WGS sequence"/>
</dbReference>
<proteinExistence type="predicted"/>
<sequence>MNQGVGNDAERMGAAAGDGVVVAVDEDEEVKEDTFAFSVSFPQFVENAGKNPPSFPFRSLRSSGTRTKHRPRSERRRDGTSRGSCRMPVAHMGTCSASSRYGPVTSALPHRPAPMVATPAATPAAVAGVAVALAGVTSISPGAIARAAAGVGVAAASRRIAPGRSVTATHASHPPPPPSARPLIVPSRIIAPSSMVPGASGRAHRKVVIWLEGHDPILDADALPAVDGDVRVGHDPHRAAPAQIAGVGRVVAPVHARRSMSASPSLSSAGGCRWTGGTRGTGAQGSSRAGRGRGGRSRCARGRGCCRWACCCAWASRWRRGGIYVRAGVGVGGEGCGGGGARPKGKMHVSKQALRDKGRSRDGISMRMG</sequence>
<feature type="compositionally biased region" description="Basic residues" evidence="1">
    <location>
        <begin position="290"/>
        <end position="301"/>
    </location>
</feature>
<feature type="region of interest" description="Disordered" evidence="1">
    <location>
        <begin position="259"/>
        <end position="301"/>
    </location>
</feature>
<organism evidence="2 3">
    <name type="scientific">Athelia psychrophila</name>
    <dbReference type="NCBI Taxonomy" id="1759441"/>
    <lineage>
        <taxon>Eukaryota</taxon>
        <taxon>Fungi</taxon>
        <taxon>Dikarya</taxon>
        <taxon>Basidiomycota</taxon>
        <taxon>Agaricomycotina</taxon>
        <taxon>Agaricomycetes</taxon>
        <taxon>Agaricomycetidae</taxon>
        <taxon>Atheliales</taxon>
        <taxon>Atheliaceae</taxon>
        <taxon>Athelia</taxon>
    </lineage>
</organism>
<gene>
    <name evidence="2" type="ORF">FIBSPDRAFT_935416</name>
</gene>
<evidence type="ECO:0000256" key="1">
    <source>
        <dbReference type="SAM" id="MobiDB-lite"/>
    </source>
</evidence>
<dbReference type="AlphaFoldDB" id="A0A166DSZ6"/>
<evidence type="ECO:0000313" key="2">
    <source>
        <dbReference type="EMBL" id="KZP15039.1"/>
    </source>
</evidence>
<feature type="compositionally biased region" description="Basic and acidic residues" evidence="1">
    <location>
        <begin position="353"/>
        <end position="369"/>
    </location>
</feature>
<evidence type="ECO:0000313" key="3">
    <source>
        <dbReference type="Proteomes" id="UP000076532"/>
    </source>
</evidence>
<feature type="region of interest" description="Disordered" evidence="1">
    <location>
        <begin position="46"/>
        <end position="90"/>
    </location>
</feature>
<name>A0A166DSZ6_9AGAM</name>